<name>A0A0R0LVL4_9MICR</name>
<feature type="non-terminal residue" evidence="1">
    <location>
        <position position="1"/>
    </location>
</feature>
<reference evidence="1 2" key="1">
    <citation type="submission" date="2015-07" db="EMBL/GenBank/DDBJ databases">
        <title>The genome of Pseudoloma neurophilia, a relevant intracellular parasite of the zebrafish.</title>
        <authorList>
            <person name="Ndikumana S."/>
            <person name="Pelin A."/>
            <person name="Sanders J."/>
            <person name="Corradi N."/>
        </authorList>
    </citation>
    <scope>NUCLEOTIDE SEQUENCE [LARGE SCALE GENOMIC DNA]</scope>
    <source>
        <strain evidence="1 2">MK1</strain>
    </source>
</reference>
<comment type="caution">
    <text evidence="1">The sequence shown here is derived from an EMBL/GenBank/DDBJ whole genome shotgun (WGS) entry which is preliminary data.</text>
</comment>
<protein>
    <submittedName>
        <fullName evidence="1">Uncharacterized protein</fullName>
    </submittedName>
</protein>
<proteinExistence type="predicted"/>
<evidence type="ECO:0000313" key="1">
    <source>
        <dbReference type="EMBL" id="KRH93306.1"/>
    </source>
</evidence>
<dbReference type="Proteomes" id="UP000051530">
    <property type="component" value="Unassembled WGS sequence"/>
</dbReference>
<dbReference type="VEuPathDB" id="MicrosporidiaDB:M153_11240002"/>
<keyword evidence="2" id="KW-1185">Reference proteome</keyword>
<gene>
    <name evidence="1" type="ORF">M153_11240002</name>
</gene>
<evidence type="ECO:0000313" key="2">
    <source>
        <dbReference type="Proteomes" id="UP000051530"/>
    </source>
</evidence>
<sequence>VYYMVKILTPQNSVFGSLLLLNSRDKKRSNGCKRNNPISPNW</sequence>
<dbReference type="EMBL" id="LGUB01000393">
    <property type="protein sequence ID" value="KRH93306.1"/>
    <property type="molecule type" value="Genomic_DNA"/>
</dbReference>
<dbReference type="AlphaFoldDB" id="A0A0R0LVL4"/>
<accession>A0A0R0LVL4</accession>
<organism evidence="1 2">
    <name type="scientific">Pseudoloma neurophilia</name>
    <dbReference type="NCBI Taxonomy" id="146866"/>
    <lineage>
        <taxon>Eukaryota</taxon>
        <taxon>Fungi</taxon>
        <taxon>Fungi incertae sedis</taxon>
        <taxon>Microsporidia</taxon>
        <taxon>Pseudoloma</taxon>
    </lineage>
</organism>